<comment type="subcellular location">
    <subcellularLocation>
        <location evidence="6">Cytoplasm</location>
    </subcellularLocation>
</comment>
<dbReference type="InterPro" id="IPR011404">
    <property type="entry name" value="PPi-PFK"/>
</dbReference>
<comment type="subunit">
    <text evidence="6">Homodimer.</text>
</comment>
<feature type="binding site" evidence="6">
    <location>
        <position position="116"/>
    </location>
    <ligand>
        <name>Mg(2+)</name>
        <dbReference type="ChEBI" id="CHEBI:18420"/>
        <note>catalytic</note>
    </ligand>
</feature>
<dbReference type="Gene3D" id="3.40.50.450">
    <property type="match status" value="1"/>
</dbReference>
<evidence type="ECO:0000256" key="5">
    <source>
        <dbReference type="ARBA" id="ARBA00022842"/>
    </source>
</evidence>
<evidence type="ECO:0000313" key="9">
    <source>
        <dbReference type="Proteomes" id="UP000514720"/>
    </source>
</evidence>
<evidence type="ECO:0000259" key="7">
    <source>
        <dbReference type="Pfam" id="PF00365"/>
    </source>
</evidence>
<name>A0A7L7KRK7_9MOLU</name>
<keyword evidence="4 6" id="KW-0418">Kinase</keyword>
<keyword evidence="6" id="KW-0963">Cytoplasm</keyword>
<evidence type="ECO:0000256" key="2">
    <source>
        <dbReference type="ARBA" id="ARBA00022679"/>
    </source>
</evidence>
<dbReference type="Gene3D" id="3.40.50.460">
    <property type="entry name" value="Phosphofructokinase domain"/>
    <property type="match status" value="1"/>
</dbReference>
<feature type="domain" description="Phosphofructokinase" evidence="7">
    <location>
        <begin position="11"/>
        <end position="322"/>
    </location>
</feature>
<comment type="cofactor">
    <cofactor evidence="1 6">
        <name>Mg(2+)</name>
        <dbReference type="ChEBI" id="CHEBI:18420"/>
    </cofactor>
</comment>
<dbReference type="GO" id="GO:0047334">
    <property type="term" value="F:diphosphate-fructose-6-phosphate 1-phosphotransferase activity"/>
    <property type="evidence" value="ECO:0007669"/>
    <property type="project" value="UniProtKB-EC"/>
</dbReference>
<dbReference type="PRINTS" id="PR00476">
    <property type="entry name" value="PHFRCTKINASE"/>
</dbReference>
<dbReference type="EMBL" id="CP048914">
    <property type="protein sequence ID" value="QMS84584.1"/>
    <property type="molecule type" value="Genomic_DNA"/>
</dbReference>
<dbReference type="GO" id="GO:0003872">
    <property type="term" value="F:6-phosphofructokinase activity"/>
    <property type="evidence" value="ECO:0007669"/>
    <property type="project" value="UniProtKB-UniRule"/>
</dbReference>
<evidence type="ECO:0000313" key="8">
    <source>
        <dbReference type="EMBL" id="QMS84584.1"/>
    </source>
</evidence>
<feature type="binding site" evidence="6">
    <location>
        <begin position="144"/>
        <end position="146"/>
    </location>
    <ligand>
        <name>substrate</name>
    </ligand>
</feature>
<comment type="activity regulation">
    <text evidence="6">Non-allosteric.</text>
</comment>
<reference evidence="8 9" key="1">
    <citation type="submission" date="2020-02" db="EMBL/GenBank/DDBJ databases">
        <authorList>
            <person name="Zheng R.K."/>
            <person name="Sun C.M."/>
        </authorList>
    </citation>
    <scope>NUCLEOTIDE SEQUENCE [LARGE SCALE GENOMIC DNA]</scope>
    <source>
        <strain evidence="9">zrk13</strain>
    </source>
</reference>
<feature type="binding site" evidence="6">
    <location>
        <position position="246"/>
    </location>
    <ligand>
        <name>substrate</name>
    </ligand>
</feature>
<comment type="function">
    <text evidence="6">Catalyzes the phosphorylation of D-fructose 6-phosphate, the first committing step of glycolysis. Uses inorganic phosphate (PPi) as phosphoryl donor instead of ATP like common ATP-dependent phosphofructokinases (ATP-PFKs), which renders the reaction reversible, and can thus function both in glycolysis and gluconeogenesis. Consistently, PPi-PFK can replace the enzymes of both the forward (ATP-PFK) and reverse (fructose-bisphosphatase (FBPase)) reactions.</text>
</comment>
<keyword evidence="5 6" id="KW-0460">Magnesium</keyword>
<dbReference type="PIRSF" id="PIRSF036483">
    <property type="entry name" value="PFK_XF0274"/>
    <property type="match status" value="1"/>
</dbReference>
<feature type="binding site" evidence="6">
    <location>
        <begin position="190"/>
        <end position="192"/>
    </location>
    <ligand>
        <name>substrate</name>
    </ligand>
</feature>
<dbReference type="NCBIfam" id="NF010675">
    <property type="entry name" value="PRK14072.1"/>
    <property type="match status" value="1"/>
</dbReference>
<dbReference type="GO" id="GO:0006002">
    <property type="term" value="P:fructose 6-phosphate metabolic process"/>
    <property type="evidence" value="ECO:0007669"/>
    <property type="project" value="InterPro"/>
</dbReference>
<feature type="site" description="Important for catalytic activity and substrate specificity; stabilizes the transition state when the phosphoryl donor is PPi; prevents ATP from binding by mimicking the alpha-phosphate group of ATP" evidence="6">
    <location>
        <position position="117"/>
    </location>
</feature>
<gene>
    <name evidence="6" type="primary">pfp</name>
    <name evidence="8" type="ORF">G4Z02_02070</name>
</gene>
<dbReference type="PANTHER" id="PTHR45770">
    <property type="entry name" value="ATP-DEPENDENT 6-PHOSPHOFRUCTOKINASE 1"/>
    <property type="match status" value="1"/>
</dbReference>
<accession>A0A7L7KRK7</accession>
<dbReference type="HAMAP" id="MF_01978">
    <property type="entry name" value="Phosphofructokinase_II_B2"/>
    <property type="match status" value="1"/>
</dbReference>
<evidence type="ECO:0000256" key="4">
    <source>
        <dbReference type="ARBA" id="ARBA00022777"/>
    </source>
</evidence>
<evidence type="ECO:0000256" key="6">
    <source>
        <dbReference type="HAMAP-Rule" id="MF_01978"/>
    </source>
</evidence>
<dbReference type="SUPFAM" id="SSF53784">
    <property type="entry name" value="Phosphofructokinase"/>
    <property type="match status" value="1"/>
</dbReference>
<dbReference type="GO" id="GO:0046872">
    <property type="term" value="F:metal ion binding"/>
    <property type="evidence" value="ECO:0007669"/>
    <property type="project" value="UniProtKB-KW"/>
</dbReference>
<dbReference type="AlphaFoldDB" id="A0A7L7KRK7"/>
<dbReference type="GO" id="GO:0005737">
    <property type="term" value="C:cytoplasm"/>
    <property type="evidence" value="ECO:0007669"/>
    <property type="project" value="UniProtKB-SubCell"/>
</dbReference>
<dbReference type="Proteomes" id="UP000514720">
    <property type="component" value="Chromosome"/>
</dbReference>
<keyword evidence="2 6" id="KW-0808">Transferase</keyword>
<evidence type="ECO:0000256" key="3">
    <source>
        <dbReference type="ARBA" id="ARBA00022723"/>
    </source>
</evidence>
<keyword evidence="9" id="KW-1185">Reference proteome</keyword>
<dbReference type="KEGG" id="xcl:G4Z02_02070"/>
<dbReference type="InterPro" id="IPR050929">
    <property type="entry name" value="PFKA"/>
</dbReference>
<feature type="active site" description="Proton acceptor" evidence="6">
    <location>
        <position position="146"/>
    </location>
</feature>
<dbReference type="RefSeq" id="WP_258878200.1">
    <property type="nucleotide sequence ID" value="NZ_CP048914.1"/>
</dbReference>
<evidence type="ECO:0000256" key="1">
    <source>
        <dbReference type="ARBA" id="ARBA00001946"/>
    </source>
</evidence>
<comment type="pathway">
    <text evidence="6">Carbohydrate degradation; glycolysis; D-glyceraldehyde 3-phosphate and glycerone phosphate from D-glucose: step 3/4.</text>
</comment>
<dbReference type="InterPro" id="IPR000023">
    <property type="entry name" value="Phosphofructokinase_dom"/>
</dbReference>
<dbReference type="UniPathway" id="UPA00109">
    <property type="reaction ID" value="UER00182"/>
</dbReference>
<feature type="site" description="Important for catalytic activity; stabilizes the transition state when the phosphoryl donor is PPi" evidence="6">
    <location>
        <position position="143"/>
    </location>
</feature>
<feature type="binding site" evidence="6">
    <location>
        <position position="15"/>
    </location>
    <ligand>
        <name>diphosphate</name>
        <dbReference type="ChEBI" id="CHEBI:33019"/>
    </ligand>
</feature>
<comment type="similarity">
    <text evidence="6">Belongs to the phosphofructokinase type A (PFKA) family. PPi-dependent PFK group II subfamily. Clade 'B2' sub-subfamily.</text>
</comment>
<comment type="caution">
    <text evidence="6">Lacks conserved residue(s) required for the propagation of feature annotation.</text>
</comment>
<sequence length="411" mass="45692">MSKLKGNLLYGQSGGPTSVINASAYGVITEAIKNTDEIEEVYVMRHGIQGALNEEFFAMTKQDPDHIEFLKHTPGSAFGSVRYKMLDFKQDETDYIRLLYIFRKYNIRYFLYNGGNDSMDTCYKIAEYMKHVDYDIVVVGIPKTIDNDLPFTDHTPGYGSAAKYVANTMQEVAYDMLAYPKGKVTIVEIMGRHAGWLTAAASLASVTGYGPDLIYLPEVPFSIEKFKADVRRVYGANHQCLIAVSEGLINEEGILIGSSSGLKDAFGHFQLGGVSSKLSNILNSEMRISSRTIELGTTQRAAAHMQSQVDVDEAIEVGRRAVRYAVKGEHGVMVTMTRVKGDEYKIKYGKHPLSEIANVERTIPKTMINEDGNGVTQEFIDYALPLIKGHNTPKFKNGLQQFSTLQVNTVE</sequence>
<comment type="catalytic activity">
    <reaction evidence="6">
        <text>beta-D-fructose 6-phosphate + diphosphate = beta-D-fructose 1,6-bisphosphate + phosphate + H(+)</text>
        <dbReference type="Rhea" id="RHEA:13613"/>
        <dbReference type="ChEBI" id="CHEBI:15378"/>
        <dbReference type="ChEBI" id="CHEBI:32966"/>
        <dbReference type="ChEBI" id="CHEBI:33019"/>
        <dbReference type="ChEBI" id="CHEBI:43474"/>
        <dbReference type="ChEBI" id="CHEBI:57634"/>
        <dbReference type="EC" id="2.7.1.90"/>
    </reaction>
</comment>
<dbReference type="InterPro" id="IPR022953">
    <property type="entry name" value="ATP_PFK"/>
</dbReference>
<proteinExistence type="inferred from homology"/>
<dbReference type="InterPro" id="IPR035966">
    <property type="entry name" value="PKF_sf"/>
</dbReference>
<dbReference type="EC" id="2.7.1.90" evidence="6"/>
<dbReference type="Pfam" id="PF00365">
    <property type="entry name" value="PFK"/>
    <property type="match status" value="1"/>
</dbReference>
<keyword evidence="6" id="KW-0324">Glycolysis</keyword>
<protein>
    <recommendedName>
        <fullName evidence="6">Pyrophosphate--fructose 6-phosphate 1-phosphotransferase</fullName>
        <ecNumber evidence="6">2.7.1.90</ecNumber>
    </recommendedName>
    <alternativeName>
        <fullName evidence="6">6-phosphofructokinase, pyrophosphate dependent</fullName>
    </alternativeName>
    <alternativeName>
        <fullName evidence="6">PPi-dependent phosphofructokinase</fullName>
        <shortName evidence="6">PPi-PFK</shortName>
    </alternativeName>
    <alternativeName>
        <fullName evidence="6">Pyrophosphate-dependent 6-phosphofructose-1-kinase</fullName>
    </alternativeName>
</protein>
<organism evidence="8 9">
    <name type="scientific">Candidatus Xianfuyuplasma coldseepsis</name>
    <dbReference type="NCBI Taxonomy" id="2782163"/>
    <lineage>
        <taxon>Bacteria</taxon>
        <taxon>Bacillati</taxon>
        <taxon>Mycoplasmatota</taxon>
        <taxon>Mollicutes</taxon>
        <taxon>Candidatus Izemoplasmatales</taxon>
        <taxon>Candidatus Izemoplasmataceae</taxon>
        <taxon>Candidatus Xianfuyuplasma</taxon>
    </lineage>
</organism>
<keyword evidence="3 6" id="KW-0479">Metal-binding</keyword>